<evidence type="ECO:0000256" key="1">
    <source>
        <dbReference type="SAM" id="MobiDB-lite"/>
    </source>
</evidence>
<feature type="compositionally biased region" description="Acidic residues" evidence="1">
    <location>
        <begin position="103"/>
        <end position="116"/>
    </location>
</feature>
<comment type="caution">
    <text evidence="2">The sequence shown here is derived from an EMBL/GenBank/DDBJ whole genome shotgun (WGS) entry which is preliminary data.</text>
</comment>
<dbReference type="AlphaFoldDB" id="A0A9D1X3I5"/>
<reference evidence="2" key="1">
    <citation type="journal article" date="2021" name="PeerJ">
        <title>Extensive microbial diversity within the chicken gut microbiome revealed by metagenomics and culture.</title>
        <authorList>
            <person name="Gilroy R."/>
            <person name="Ravi A."/>
            <person name="Getino M."/>
            <person name="Pursley I."/>
            <person name="Horton D.L."/>
            <person name="Alikhan N.F."/>
            <person name="Baker D."/>
            <person name="Gharbi K."/>
            <person name="Hall N."/>
            <person name="Watson M."/>
            <person name="Adriaenssens E.M."/>
            <person name="Foster-Nyarko E."/>
            <person name="Jarju S."/>
            <person name="Secka A."/>
            <person name="Antonio M."/>
            <person name="Oren A."/>
            <person name="Chaudhuri R.R."/>
            <person name="La Ragione R."/>
            <person name="Hildebrand F."/>
            <person name="Pallen M.J."/>
        </authorList>
    </citation>
    <scope>NUCLEOTIDE SEQUENCE</scope>
    <source>
        <strain evidence="2">ChiSxjej3B15-1167</strain>
    </source>
</reference>
<feature type="region of interest" description="Disordered" evidence="1">
    <location>
        <begin position="98"/>
        <end position="177"/>
    </location>
</feature>
<dbReference type="EMBL" id="DXEQ01000105">
    <property type="protein sequence ID" value="HIX72109.1"/>
    <property type="molecule type" value="Genomic_DNA"/>
</dbReference>
<evidence type="ECO:0000313" key="2">
    <source>
        <dbReference type="EMBL" id="HIX72109.1"/>
    </source>
</evidence>
<dbReference type="Proteomes" id="UP000886805">
    <property type="component" value="Unassembled WGS sequence"/>
</dbReference>
<protein>
    <submittedName>
        <fullName evidence="2">Uncharacterized protein</fullName>
    </submittedName>
</protein>
<gene>
    <name evidence="2" type="ORF">H9849_03710</name>
</gene>
<feature type="compositionally biased region" description="Low complexity" evidence="1">
    <location>
        <begin position="117"/>
        <end position="134"/>
    </location>
</feature>
<reference evidence="2" key="2">
    <citation type="submission" date="2021-04" db="EMBL/GenBank/DDBJ databases">
        <authorList>
            <person name="Gilroy R."/>
        </authorList>
    </citation>
    <scope>NUCLEOTIDE SEQUENCE</scope>
    <source>
        <strain evidence="2">ChiSxjej3B15-1167</strain>
    </source>
</reference>
<organism evidence="2 3">
    <name type="scientific">Candidatus Anaerobutyricum stercoripullorum</name>
    <dbReference type="NCBI Taxonomy" id="2838456"/>
    <lineage>
        <taxon>Bacteria</taxon>
        <taxon>Bacillati</taxon>
        <taxon>Bacillota</taxon>
        <taxon>Clostridia</taxon>
        <taxon>Lachnospirales</taxon>
        <taxon>Lachnospiraceae</taxon>
        <taxon>Anaerobutyricum</taxon>
    </lineage>
</organism>
<proteinExistence type="predicted"/>
<sequence length="177" mass="19113">MRKRGIPVMNVGISLLILIFITLSLLTFSVLSLENAVADRRLSEKAAEHTSDYYAAVGRVQERLAEYMETARENGPAAGEQVTFEEEVSAGQRLVVTIRLTGEEDTDGAPDGENEAEPAAPGGDDDAAAVPGGENETEPAALDEDNDAAGAPGYEVTQWQLQSDEEWEPDRSLDVYQ</sequence>
<name>A0A9D1X3I5_9FIRM</name>
<feature type="compositionally biased region" description="Acidic residues" evidence="1">
    <location>
        <begin position="135"/>
        <end position="147"/>
    </location>
</feature>
<evidence type="ECO:0000313" key="3">
    <source>
        <dbReference type="Proteomes" id="UP000886805"/>
    </source>
</evidence>
<accession>A0A9D1X3I5</accession>